<evidence type="ECO:0000313" key="2">
    <source>
        <dbReference type="Proteomes" id="UP001182556"/>
    </source>
</evidence>
<dbReference type="Proteomes" id="UP001182556">
    <property type="component" value="Unassembled WGS sequence"/>
</dbReference>
<keyword evidence="2" id="KW-1185">Reference proteome</keyword>
<reference evidence="1" key="1">
    <citation type="submission" date="2023-02" db="EMBL/GenBank/DDBJ databases">
        <title>Identification and recombinant expression of a fungal hydrolase from Papiliotrema laurentii that hydrolyzes apple cutin and clears colloidal polyester polyurethane.</title>
        <authorList>
            <consortium name="DOE Joint Genome Institute"/>
            <person name="Roman V.A."/>
            <person name="Bojanowski C."/>
            <person name="Crable B.R."/>
            <person name="Wagner D.N."/>
            <person name="Hung C.S."/>
            <person name="Nadeau L.J."/>
            <person name="Schratz L."/>
            <person name="Haridas S."/>
            <person name="Pangilinan J."/>
            <person name="Lipzen A."/>
            <person name="Na H."/>
            <person name="Yan M."/>
            <person name="Ng V."/>
            <person name="Grigoriev I.V."/>
            <person name="Spatafora J.W."/>
            <person name="Barlow D."/>
            <person name="Biffinger J."/>
            <person name="Kelley-Loughnane N."/>
            <person name="Varaljay V.A."/>
            <person name="Crookes-Goodson W.J."/>
        </authorList>
    </citation>
    <scope>NUCLEOTIDE SEQUENCE</scope>
    <source>
        <strain evidence="1">5307AH</strain>
    </source>
</reference>
<dbReference type="CDD" id="cd00719">
    <property type="entry name" value="GIY-YIG_SF"/>
    <property type="match status" value="1"/>
</dbReference>
<comment type="caution">
    <text evidence="1">The sequence shown here is derived from an EMBL/GenBank/DDBJ whole genome shotgun (WGS) entry which is preliminary data.</text>
</comment>
<evidence type="ECO:0000313" key="1">
    <source>
        <dbReference type="EMBL" id="KAK1923986.1"/>
    </source>
</evidence>
<organism evidence="1 2">
    <name type="scientific">Papiliotrema laurentii</name>
    <name type="common">Cryptococcus laurentii</name>
    <dbReference type="NCBI Taxonomy" id="5418"/>
    <lineage>
        <taxon>Eukaryota</taxon>
        <taxon>Fungi</taxon>
        <taxon>Dikarya</taxon>
        <taxon>Basidiomycota</taxon>
        <taxon>Agaricomycotina</taxon>
        <taxon>Tremellomycetes</taxon>
        <taxon>Tremellales</taxon>
        <taxon>Rhynchogastremaceae</taxon>
        <taxon>Papiliotrema</taxon>
    </lineage>
</organism>
<proteinExistence type="predicted"/>
<dbReference type="EMBL" id="JAODAN010000005">
    <property type="protein sequence ID" value="KAK1923986.1"/>
    <property type="molecule type" value="Genomic_DNA"/>
</dbReference>
<dbReference type="Pfam" id="PF19239">
    <property type="entry name" value="GIY_YIG_domain"/>
    <property type="match status" value="1"/>
</dbReference>
<accession>A0AAD9CXM9</accession>
<dbReference type="AlphaFoldDB" id="A0AAD9CXM9"/>
<gene>
    <name evidence="1" type="ORF">DB88DRAFT_540075</name>
</gene>
<protein>
    <recommendedName>
        <fullName evidence="3">GIY-YIG nuclease family protein</fullName>
    </recommendedName>
</protein>
<sequence>MSPLHLLSTLRDYRIPTDMPWHEETWEEDEQPCKLDVETWKVMEDQIDQFLEGPPSWPDPMSGIKPSWGYVSGLGDAMFGIDTVSGAPRWCIVMAAAMRICPRLLELCQMFVSGEDLLTRRGWLFGSGMDATAWDHPGLYALSPIDLSDEIVEVYIGQSKNVSTRMRSHGRKGVNRLMRATIAATPFDQWQKNCWLPGQDAAHPTRVFPAKGRHWLESVAIIAFRSTDSARGGLQVNLVDPATAKSVLTRAEVRRVIEVLDQVVQTCKLPFADDVEAWERIVRGILPPGRVCSWSTLQKAISGTTRPEVMLGMEPRPTRLVEYLRRNDRCGDRGELDEDNFDPRRRAMSETYQRARARAAKVSRFSPYSSEGALDLAVEAAKRAYRERAGETQ</sequence>
<name>A0AAD9CXM9_PAPLA</name>
<evidence type="ECO:0008006" key="3">
    <source>
        <dbReference type="Google" id="ProtNLM"/>
    </source>
</evidence>